<dbReference type="GO" id="GO:0005524">
    <property type="term" value="F:ATP binding"/>
    <property type="evidence" value="ECO:0007669"/>
    <property type="project" value="UniProtKB-KW"/>
</dbReference>
<evidence type="ECO:0000256" key="13">
    <source>
        <dbReference type="SAM" id="Phobius"/>
    </source>
</evidence>
<dbReference type="GO" id="GO:0061605">
    <property type="term" value="F:molybdopterin-synthase adenylyltransferase activity"/>
    <property type="evidence" value="ECO:0007669"/>
    <property type="project" value="UniProtKB-EC"/>
</dbReference>
<evidence type="ECO:0000256" key="1">
    <source>
        <dbReference type="ARBA" id="ARBA00009919"/>
    </source>
</evidence>
<dbReference type="EMBL" id="FQXB01000001">
    <property type="protein sequence ID" value="SHG88952.1"/>
    <property type="molecule type" value="Genomic_DNA"/>
</dbReference>
<dbReference type="GO" id="GO:0008146">
    <property type="term" value="F:sulfotransferase activity"/>
    <property type="evidence" value="ECO:0007669"/>
    <property type="project" value="TreeGrafter"/>
</dbReference>
<dbReference type="SUPFAM" id="SSF69572">
    <property type="entry name" value="Activating enzymes of the ubiquitin-like proteins"/>
    <property type="match status" value="1"/>
</dbReference>
<comment type="function">
    <text evidence="6">Catalyzes the adenylation by ATP of the carboxyl group of the C-terminal glycine of sulfur carrier protein MoaD.</text>
</comment>
<keyword evidence="13" id="KW-1133">Transmembrane helix</keyword>
<dbReference type="STRING" id="1508389.SAMN05444003_1421"/>
<keyword evidence="4" id="KW-0067">ATP-binding</keyword>
<keyword evidence="13" id="KW-0472">Membrane</keyword>
<dbReference type="Proteomes" id="UP000184074">
    <property type="component" value="Unassembled WGS sequence"/>
</dbReference>
<dbReference type="PANTHER" id="PTHR10953">
    <property type="entry name" value="UBIQUITIN-ACTIVATING ENZYME E1"/>
    <property type="match status" value="1"/>
</dbReference>
<feature type="transmembrane region" description="Helical" evidence="13">
    <location>
        <begin position="59"/>
        <end position="77"/>
    </location>
</feature>
<dbReference type="Pfam" id="PF00899">
    <property type="entry name" value="ThiF"/>
    <property type="match status" value="1"/>
</dbReference>
<evidence type="ECO:0000256" key="8">
    <source>
        <dbReference type="ARBA" id="ARBA00066884"/>
    </source>
</evidence>
<evidence type="ECO:0000256" key="6">
    <source>
        <dbReference type="ARBA" id="ARBA00055169"/>
    </source>
</evidence>
<dbReference type="InterPro" id="IPR000594">
    <property type="entry name" value="ThiF_NAD_FAD-bd"/>
</dbReference>
<sequence length="348" mass="37140">MIMVAAMAATLWGIGMAMGTPRQARWTMIGLLLVAVIAVQIILPDGHPLRENTGGDARLWGLLLGFAAIAFGYRMLFQMIKEKAQPAPEPPVRSDSFSETELDRYARHIVLREIGGPGQKALRNAKVLVIGAGGLGAPALQYLGAAGVGTIGVIDDDTVENANLQRQVIHADQRIGDPKVQSAADAIVAQNPFVDVKTYHRRLNAEIAEELFSEYDLILDGCDNFSTRYLVNETAVKLEKPLIAAALTQWEGQISLYDPSKGGPCYACVFPTAPDPSLVPSCAEAGVIGPLPGVIGSMMAVEAVKAITGAGDTLRGRMMIYDALYADVRTIALKPRADCPICDGKGAR</sequence>
<feature type="domain" description="THIF-type NAD/FAD binding fold" evidence="14">
    <location>
        <begin position="105"/>
        <end position="340"/>
    </location>
</feature>
<dbReference type="FunFam" id="3.40.50.720:FF:000033">
    <property type="entry name" value="Adenylyltransferase and sulfurtransferase MOCS3"/>
    <property type="match status" value="1"/>
</dbReference>
<evidence type="ECO:0000256" key="9">
    <source>
        <dbReference type="ARBA" id="ARBA00073635"/>
    </source>
</evidence>
<dbReference type="NCBIfam" id="NF004281">
    <property type="entry name" value="PRK05690.1"/>
    <property type="match status" value="1"/>
</dbReference>
<comment type="similarity">
    <text evidence="1">Belongs to the HesA/MoeB/ThiF family.</text>
</comment>
<evidence type="ECO:0000256" key="3">
    <source>
        <dbReference type="ARBA" id="ARBA00022741"/>
    </source>
</evidence>
<dbReference type="GO" id="GO:0008641">
    <property type="term" value="F:ubiquitin-like modifier activating enzyme activity"/>
    <property type="evidence" value="ECO:0007669"/>
    <property type="project" value="InterPro"/>
</dbReference>
<accession>A0A1M5NHI4</accession>
<keyword evidence="2 15" id="KW-0808">Transferase</keyword>
<proteinExistence type="inferred from homology"/>
<reference evidence="15 16" key="1">
    <citation type="submission" date="2016-11" db="EMBL/GenBank/DDBJ databases">
        <authorList>
            <person name="Jaros S."/>
            <person name="Januszkiewicz K."/>
            <person name="Wedrychowicz H."/>
        </authorList>
    </citation>
    <scope>NUCLEOTIDE SEQUENCE [LARGE SCALE GENOMIC DNA]</scope>
    <source>
        <strain evidence="15 16">DSM 28715</strain>
    </source>
</reference>
<evidence type="ECO:0000256" key="2">
    <source>
        <dbReference type="ARBA" id="ARBA00022679"/>
    </source>
</evidence>
<dbReference type="GO" id="GO:0005829">
    <property type="term" value="C:cytosol"/>
    <property type="evidence" value="ECO:0007669"/>
    <property type="project" value="TreeGrafter"/>
</dbReference>
<dbReference type="CDD" id="cd00757">
    <property type="entry name" value="ThiF_MoeB_HesA_family"/>
    <property type="match status" value="1"/>
</dbReference>
<dbReference type="RefSeq" id="WP_072900107.1">
    <property type="nucleotide sequence ID" value="NZ_FQXB01000001.1"/>
</dbReference>
<feature type="transmembrane region" description="Helical" evidence="13">
    <location>
        <begin position="29"/>
        <end position="47"/>
    </location>
</feature>
<protein>
    <recommendedName>
        <fullName evidence="9">Molybdopterin-synthase adenylyltransferase</fullName>
        <ecNumber evidence="8">2.7.7.80</ecNumber>
    </recommendedName>
    <alternativeName>
        <fullName evidence="12">MoaD protein adenylase</fullName>
    </alternativeName>
    <alternativeName>
        <fullName evidence="10">Molybdopterin-converting factor subunit 1 adenylase</fullName>
    </alternativeName>
    <alternativeName>
        <fullName evidence="11">Sulfur carrier protein MoaD adenylyltransferase</fullName>
    </alternativeName>
</protein>
<keyword evidence="3" id="KW-0547">Nucleotide-binding</keyword>
<evidence type="ECO:0000313" key="16">
    <source>
        <dbReference type="Proteomes" id="UP000184074"/>
    </source>
</evidence>
<evidence type="ECO:0000256" key="7">
    <source>
        <dbReference type="ARBA" id="ARBA00063809"/>
    </source>
</evidence>
<dbReference type="GO" id="GO:0004792">
    <property type="term" value="F:thiosulfate-cyanide sulfurtransferase activity"/>
    <property type="evidence" value="ECO:0007669"/>
    <property type="project" value="TreeGrafter"/>
</dbReference>
<evidence type="ECO:0000256" key="10">
    <source>
        <dbReference type="ARBA" id="ARBA00075110"/>
    </source>
</evidence>
<name>A0A1M5NHI4_9RHOB</name>
<comment type="subunit">
    <text evidence="7">Homodimer. Forms a stable heterotetrameric complex of 2 MoeB and 2 MoaD during adenylation of MoaD.</text>
</comment>
<comment type="catalytic activity">
    <reaction evidence="5">
        <text>[molybdopterin-synthase sulfur-carrier protein]-C-terminal Gly-Gly + ATP + H(+) = [molybdopterin-synthase sulfur-carrier protein]-C-terminal Gly-Gly-AMP + diphosphate</text>
        <dbReference type="Rhea" id="RHEA:43616"/>
        <dbReference type="Rhea" id="RHEA-COMP:12159"/>
        <dbReference type="Rhea" id="RHEA-COMP:12202"/>
        <dbReference type="ChEBI" id="CHEBI:15378"/>
        <dbReference type="ChEBI" id="CHEBI:30616"/>
        <dbReference type="ChEBI" id="CHEBI:33019"/>
        <dbReference type="ChEBI" id="CHEBI:90618"/>
        <dbReference type="ChEBI" id="CHEBI:90778"/>
        <dbReference type="EC" id="2.7.7.80"/>
    </reaction>
</comment>
<evidence type="ECO:0000259" key="14">
    <source>
        <dbReference type="Pfam" id="PF00899"/>
    </source>
</evidence>
<dbReference type="AlphaFoldDB" id="A0A1M5NHI4"/>
<dbReference type="PANTHER" id="PTHR10953:SF102">
    <property type="entry name" value="ADENYLYLTRANSFERASE AND SULFURTRANSFERASE MOCS3"/>
    <property type="match status" value="1"/>
</dbReference>
<dbReference type="OrthoDB" id="9804286at2"/>
<dbReference type="Gene3D" id="3.40.50.720">
    <property type="entry name" value="NAD(P)-binding Rossmann-like Domain"/>
    <property type="match status" value="1"/>
</dbReference>
<evidence type="ECO:0000256" key="12">
    <source>
        <dbReference type="ARBA" id="ARBA00078531"/>
    </source>
</evidence>
<evidence type="ECO:0000256" key="4">
    <source>
        <dbReference type="ARBA" id="ARBA00022840"/>
    </source>
</evidence>
<evidence type="ECO:0000256" key="5">
    <source>
        <dbReference type="ARBA" id="ARBA00052218"/>
    </source>
</evidence>
<keyword evidence="16" id="KW-1185">Reference proteome</keyword>
<gene>
    <name evidence="15" type="ORF">SAMN05444003_1421</name>
</gene>
<organism evidence="15 16">
    <name type="scientific">Cognatiyoonia sediminum</name>
    <dbReference type="NCBI Taxonomy" id="1508389"/>
    <lineage>
        <taxon>Bacteria</taxon>
        <taxon>Pseudomonadati</taxon>
        <taxon>Pseudomonadota</taxon>
        <taxon>Alphaproteobacteria</taxon>
        <taxon>Rhodobacterales</taxon>
        <taxon>Paracoccaceae</taxon>
        <taxon>Cognatiyoonia</taxon>
    </lineage>
</organism>
<dbReference type="InterPro" id="IPR045886">
    <property type="entry name" value="ThiF/MoeB/HesA"/>
</dbReference>
<evidence type="ECO:0000313" key="15">
    <source>
        <dbReference type="EMBL" id="SHG88952.1"/>
    </source>
</evidence>
<keyword evidence="15" id="KW-0548">Nucleotidyltransferase</keyword>
<keyword evidence="13" id="KW-0812">Transmembrane</keyword>
<evidence type="ECO:0000256" key="11">
    <source>
        <dbReference type="ARBA" id="ARBA00075328"/>
    </source>
</evidence>
<dbReference type="InterPro" id="IPR035985">
    <property type="entry name" value="Ubiquitin-activating_enz"/>
</dbReference>
<dbReference type="EC" id="2.7.7.80" evidence="8"/>